<dbReference type="InterPro" id="IPR001189">
    <property type="entry name" value="Mn/Fe_SOD"/>
</dbReference>
<protein>
    <recommendedName>
        <fullName evidence="2 6">Superoxide dismutase</fullName>
        <ecNumber evidence="2 6">1.15.1.1</ecNumber>
    </recommendedName>
</protein>
<keyword evidence="4 6" id="KW-0560">Oxidoreductase</keyword>
<dbReference type="Gene3D" id="1.10.287.990">
    <property type="entry name" value="Fe,Mn superoxide dismutase (SOD) domain"/>
    <property type="match status" value="1"/>
</dbReference>
<dbReference type="Gene3D" id="3.55.40.20">
    <property type="entry name" value="Iron/manganese superoxide dismutase, C-terminal domain"/>
    <property type="match status" value="1"/>
</dbReference>
<feature type="binding site" evidence="5">
    <location>
        <position position="168"/>
    </location>
    <ligand>
        <name>Mn(2+)</name>
        <dbReference type="ChEBI" id="CHEBI:29035"/>
    </ligand>
</feature>
<dbReference type="PANTHER" id="PTHR11404">
    <property type="entry name" value="SUPEROXIDE DISMUTASE 2"/>
    <property type="match status" value="1"/>
</dbReference>
<feature type="domain" description="Manganese/iron superoxide dismutase N-terminal" evidence="7">
    <location>
        <begin position="6"/>
        <end position="85"/>
    </location>
</feature>
<dbReference type="AlphaFoldDB" id="A0A2A2H423"/>
<dbReference type="PIRSF" id="PIRSF000349">
    <property type="entry name" value="SODismutase"/>
    <property type="match status" value="1"/>
</dbReference>
<keyword evidence="10" id="KW-1185">Reference proteome</keyword>
<comment type="function">
    <text evidence="6">Destroys radicals which are normally produced within the cells and which are toxic to biological systems.</text>
</comment>
<dbReference type="InterPro" id="IPR019831">
    <property type="entry name" value="Mn/Fe_SOD_N"/>
</dbReference>
<evidence type="ECO:0000256" key="1">
    <source>
        <dbReference type="ARBA" id="ARBA00008714"/>
    </source>
</evidence>
<dbReference type="PROSITE" id="PS00088">
    <property type="entry name" value="SOD_MN"/>
    <property type="match status" value="1"/>
</dbReference>
<dbReference type="InterPro" id="IPR036324">
    <property type="entry name" value="Mn/Fe_SOD_N_sf"/>
</dbReference>
<feature type="binding site" evidence="5">
    <location>
        <position position="30"/>
    </location>
    <ligand>
        <name>Mn(2+)</name>
        <dbReference type="ChEBI" id="CHEBI:29035"/>
    </ligand>
</feature>
<comment type="similarity">
    <text evidence="1 6">Belongs to the iron/manganese superoxide dismutase family.</text>
</comment>
<dbReference type="FunFam" id="1.10.287.990:FF:000001">
    <property type="entry name" value="Superoxide dismutase"/>
    <property type="match status" value="1"/>
</dbReference>
<evidence type="ECO:0000256" key="2">
    <source>
        <dbReference type="ARBA" id="ARBA00012682"/>
    </source>
</evidence>
<keyword evidence="3 5" id="KW-0479">Metal-binding</keyword>
<dbReference type="SUPFAM" id="SSF46609">
    <property type="entry name" value="Fe,Mn superoxide dismutase (SOD), N-terminal domain"/>
    <property type="match status" value="1"/>
</dbReference>
<dbReference type="GO" id="GO:0004784">
    <property type="term" value="F:superoxide dismutase activity"/>
    <property type="evidence" value="ECO:0007669"/>
    <property type="project" value="UniProtKB-EC"/>
</dbReference>
<gene>
    <name evidence="9" type="ORF">ASJ80_03310</name>
</gene>
<feature type="binding site" evidence="5">
    <location>
        <position position="164"/>
    </location>
    <ligand>
        <name>Mn(2+)</name>
        <dbReference type="ChEBI" id="CHEBI:29035"/>
    </ligand>
</feature>
<reference evidence="9 10" key="1">
    <citation type="journal article" date="2017" name="BMC Genomics">
        <title>Genomic analysis of methanogenic archaea reveals a shift towards energy conservation.</title>
        <authorList>
            <person name="Gilmore S.P."/>
            <person name="Henske J.K."/>
            <person name="Sexton J.A."/>
            <person name="Solomon K.V."/>
            <person name="Seppala S."/>
            <person name="Yoo J.I."/>
            <person name="Huyett L.M."/>
            <person name="Pressman A."/>
            <person name="Cogan J.Z."/>
            <person name="Kivenson V."/>
            <person name="Peng X."/>
            <person name="Tan Y."/>
            <person name="Valentine D.L."/>
            <person name="O'Malley M.A."/>
        </authorList>
    </citation>
    <scope>NUCLEOTIDE SEQUENCE [LARGE SCALE GENOMIC DNA]</scope>
    <source>
        <strain evidence="9 10">M.o.H.</strain>
    </source>
</reference>
<evidence type="ECO:0000256" key="5">
    <source>
        <dbReference type="PIRSR" id="PIRSR000349-1"/>
    </source>
</evidence>
<evidence type="ECO:0000256" key="3">
    <source>
        <dbReference type="ARBA" id="ARBA00022723"/>
    </source>
</evidence>
<dbReference type="Pfam" id="PF02777">
    <property type="entry name" value="Sod_Fe_C"/>
    <property type="match status" value="1"/>
</dbReference>
<dbReference type="InterPro" id="IPR050265">
    <property type="entry name" value="Fe/Mn_Superoxide_Dismutase"/>
</dbReference>
<evidence type="ECO:0000259" key="8">
    <source>
        <dbReference type="Pfam" id="PF02777"/>
    </source>
</evidence>
<dbReference type="SUPFAM" id="SSF54719">
    <property type="entry name" value="Fe,Mn superoxide dismutase (SOD), C-terminal domain"/>
    <property type="match status" value="1"/>
</dbReference>
<dbReference type="Proteomes" id="UP000217784">
    <property type="component" value="Unassembled WGS sequence"/>
</dbReference>
<accession>A0A2A2H423</accession>
<dbReference type="Pfam" id="PF00081">
    <property type="entry name" value="Sod_Fe_N"/>
    <property type="match status" value="1"/>
</dbReference>
<comment type="catalytic activity">
    <reaction evidence="6">
        <text>2 superoxide + 2 H(+) = H2O2 + O2</text>
        <dbReference type="Rhea" id="RHEA:20696"/>
        <dbReference type="ChEBI" id="CHEBI:15378"/>
        <dbReference type="ChEBI" id="CHEBI:15379"/>
        <dbReference type="ChEBI" id="CHEBI:16240"/>
        <dbReference type="ChEBI" id="CHEBI:18421"/>
        <dbReference type="EC" id="1.15.1.1"/>
    </reaction>
</comment>
<dbReference type="PRINTS" id="PR01703">
    <property type="entry name" value="MNSODISMTASE"/>
</dbReference>
<dbReference type="EMBL" id="LMVM01000033">
    <property type="protein sequence ID" value="PAV04056.1"/>
    <property type="molecule type" value="Genomic_DNA"/>
</dbReference>
<dbReference type="FunFam" id="3.55.40.20:FF:000004">
    <property type="entry name" value="Superoxide dismutase [Fe]"/>
    <property type="match status" value="1"/>
</dbReference>
<feature type="binding site" evidence="5">
    <location>
        <position position="78"/>
    </location>
    <ligand>
        <name>Mn(2+)</name>
        <dbReference type="ChEBI" id="CHEBI:29035"/>
    </ligand>
</feature>
<proteinExistence type="inferred from homology"/>
<dbReference type="InterPro" id="IPR036314">
    <property type="entry name" value="SOD_C_sf"/>
</dbReference>
<evidence type="ECO:0000256" key="6">
    <source>
        <dbReference type="RuleBase" id="RU000414"/>
    </source>
</evidence>
<dbReference type="InterPro" id="IPR019832">
    <property type="entry name" value="Mn/Fe_SOD_C"/>
</dbReference>
<evidence type="ECO:0000259" key="7">
    <source>
        <dbReference type="Pfam" id="PF00081"/>
    </source>
</evidence>
<evidence type="ECO:0000313" key="10">
    <source>
        <dbReference type="Proteomes" id="UP000217784"/>
    </source>
</evidence>
<dbReference type="OrthoDB" id="32917at2157"/>
<sequence>MAKGFYELPELDYGYKDLEPHISEQQLKIHHQKHHQAYVDAANAIFKLYDEAREKGEDFDVKAKAKELAFNAGGHQLHTLFWKNMGPADKNGGEPTGTIAEYIKKDFGSFERFKKEFSQAAITTEGSGWAVVTLCKSTDRLIILQLEKHSVNTAPRWPPLMVLDVWEHAYYLDYKNVRPDFVAAFWNIVNWDEVNTRVDAWLKG</sequence>
<organism evidence="9 10">
    <name type="scientific">Methanobacterium bryantii</name>
    <dbReference type="NCBI Taxonomy" id="2161"/>
    <lineage>
        <taxon>Archaea</taxon>
        <taxon>Methanobacteriati</taxon>
        <taxon>Methanobacteriota</taxon>
        <taxon>Methanomada group</taxon>
        <taxon>Methanobacteria</taxon>
        <taxon>Methanobacteriales</taxon>
        <taxon>Methanobacteriaceae</taxon>
        <taxon>Methanobacterium</taxon>
    </lineage>
</organism>
<dbReference type="GO" id="GO:0046872">
    <property type="term" value="F:metal ion binding"/>
    <property type="evidence" value="ECO:0007669"/>
    <property type="project" value="UniProtKB-KW"/>
</dbReference>
<evidence type="ECO:0000256" key="4">
    <source>
        <dbReference type="ARBA" id="ARBA00023002"/>
    </source>
</evidence>
<feature type="domain" description="Manganese/iron superoxide dismutase C-terminal" evidence="8">
    <location>
        <begin position="95"/>
        <end position="197"/>
    </location>
</feature>
<name>A0A2A2H423_METBR</name>
<dbReference type="InterPro" id="IPR019833">
    <property type="entry name" value="Mn/Fe_SOD_BS"/>
</dbReference>
<dbReference type="RefSeq" id="WP_069583750.1">
    <property type="nucleotide sequence ID" value="NZ_LMVM01000033.1"/>
</dbReference>
<dbReference type="PANTHER" id="PTHR11404:SF6">
    <property type="entry name" value="SUPEROXIDE DISMUTASE [MN], MITOCHONDRIAL"/>
    <property type="match status" value="1"/>
</dbReference>
<comment type="caution">
    <text evidence="9">The sequence shown here is derived from an EMBL/GenBank/DDBJ whole genome shotgun (WGS) entry which is preliminary data.</text>
</comment>
<dbReference type="EC" id="1.15.1.1" evidence="2 6"/>
<evidence type="ECO:0000313" key="9">
    <source>
        <dbReference type="EMBL" id="PAV04056.1"/>
    </source>
</evidence>